<sequence>MLSFILIPLALIGGVTLAVQSCINGRLGSAVGTLATAWLTFVLGALISVLLVLFVQVPQETSLLEAPRWQLTGAFFGVFYIVAMVFSVPLIGIAAATVAVVAGQLTMGLLIDNFAWLGNQAYPLDGQRWGAIFLLLAAIALIYIGNRKRELANQKIDKS</sequence>
<dbReference type="GO" id="GO:0005886">
    <property type="term" value="C:plasma membrane"/>
    <property type="evidence" value="ECO:0007669"/>
    <property type="project" value="TreeGrafter"/>
</dbReference>
<proteinExistence type="predicted"/>
<dbReference type="EMBL" id="JAFLNF010000002">
    <property type="protein sequence ID" value="MBO0344371.1"/>
    <property type="molecule type" value="Genomic_DNA"/>
</dbReference>
<gene>
    <name evidence="2" type="ORF">J0X15_03970</name>
</gene>
<evidence type="ECO:0000256" key="1">
    <source>
        <dbReference type="SAM" id="Phobius"/>
    </source>
</evidence>
<dbReference type="PANTHER" id="PTHR34821:SF2">
    <property type="entry name" value="INNER MEMBRANE PROTEIN YDCZ"/>
    <property type="match status" value="1"/>
</dbReference>
<organism evidence="2 3">
    <name type="scientific">Roseibium limicola</name>
    <dbReference type="NCBI Taxonomy" id="2816037"/>
    <lineage>
        <taxon>Bacteria</taxon>
        <taxon>Pseudomonadati</taxon>
        <taxon>Pseudomonadota</taxon>
        <taxon>Alphaproteobacteria</taxon>
        <taxon>Hyphomicrobiales</taxon>
        <taxon>Stappiaceae</taxon>
        <taxon>Roseibium</taxon>
    </lineage>
</organism>
<dbReference type="Pfam" id="PF04657">
    <property type="entry name" value="DMT_YdcZ"/>
    <property type="match status" value="1"/>
</dbReference>
<dbReference type="RefSeq" id="WP_206938406.1">
    <property type="nucleotide sequence ID" value="NZ_JAFLNF010000002.1"/>
</dbReference>
<evidence type="ECO:0000313" key="3">
    <source>
        <dbReference type="Proteomes" id="UP000664779"/>
    </source>
</evidence>
<keyword evidence="1" id="KW-0812">Transmembrane</keyword>
<accession>A0A939EM51</accession>
<feature type="transmembrane region" description="Helical" evidence="1">
    <location>
        <begin position="126"/>
        <end position="145"/>
    </location>
</feature>
<keyword evidence="3" id="KW-1185">Reference proteome</keyword>
<reference evidence="2" key="1">
    <citation type="submission" date="2021-03" db="EMBL/GenBank/DDBJ databases">
        <title>Roseibium sp. CAU 1637 isolated from Incheon.</title>
        <authorList>
            <person name="Kim W."/>
        </authorList>
    </citation>
    <scope>NUCLEOTIDE SEQUENCE</scope>
    <source>
        <strain evidence="2">CAU 1637</strain>
    </source>
</reference>
<protein>
    <submittedName>
        <fullName evidence="2">DMT family transporter</fullName>
    </submittedName>
</protein>
<feature type="transmembrane region" description="Helical" evidence="1">
    <location>
        <begin position="78"/>
        <end position="106"/>
    </location>
</feature>
<name>A0A939EM51_9HYPH</name>
<keyword evidence="1" id="KW-1133">Transmembrane helix</keyword>
<comment type="caution">
    <text evidence="2">The sequence shown here is derived from an EMBL/GenBank/DDBJ whole genome shotgun (WGS) entry which is preliminary data.</text>
</comment>
<feature type="transmembrane region" description="Helical" evidence="1">
    <location>
        <begin position="34"/>
        <end position="57"/>
    </location>
</feature>
<dbReference type="PANTHER" id="PTHR34821">
    <property type="entry name" value="INNER MEMBRANE PROTEIN YDCZ"/>
    <property type="match status" value="1"/>
</dbReference>
<dbReference type="Proteomes" id="UP000664779">
    <property type="component" value="Unassembled WGS sequence"/>
</dbReference>
<dbReference type="AlphaFoldDB" id="A0A939EM51"/>
<evidence type="ECO:0000313" key="2">
    <source>
        <dbReference type="EMBL" id="MBO0344371.1"/>
    </source>
</evidence>
<keyword evidence="1" id="KW-0472">Membrane</keyword>
<dbReference type="InterPro" id="IPR006750">
    <property type="entry name" value="YdcZ"/>
</dbReference>